<evidence type="ECO:0000256" key="5">
    <source>
        <dbReference type="ARBA" id="ARBA00022630"/>
    </source>
</evidence>
<dbReference type="InterPro" id="IPR036250">
    <property type="entry name" value="AcylCo_DH-like_C"/>
</dbReference>
<feature type="transmembrane region" description="Helical" evidence="9">
    <location>
        <begin position="956"/>
        <end position="975"/>
    </location>
</feature>
<evidence type="ECO:0000259" key="13">
    <source>
        <dbReference type="Pfam" id="PF02771"/>
    </source>
</evidence>
<name>A0A812IT21_SYMPI</name>
<feature type="transmembrane region" description="Helical" evidence="9">
    <location>
        <begin position="1213"/>
        <end position="1235"/>
    </location>
</feature>
<dbReference type="InterPro" id="IPR002528">
    <property type="entry name" value="MATE_fam"/>
</dbReference>
<feature type="transmembrane region" description="Helical" evidence="9">
    <location>
        <begin position="1282"/>
        <end position="1307"/>
    </location>
</feature>
<evidence type="ECO:0000256" key="6">
    <source>
        <dbReference type="ARBA" id="ARBA00022827"/>
    </source>
</evidence>
<feature type="transmembrane region" description="Helical" evidence="9">
    <location>
        <begin position="1181"/>
        <end position="1201"/>
    </location>
</feature>
<dbReference type="EMBL" id="CAJNIZ010000001">
    <property type="protein sequence ID" value="CAE7149469.1"/>
    <property type="molecule type" value="Genomic_DNA"/>
</dbReference>
<feature type="transmembrane region" description="Helical" evidence="9">
    <location>
        <begin position="1029"/>
        <end position="1050"/>
    </location>
</feature>
<feature type="transmembrane region" description="Helical" evidence="9">
    <location>
        <begin position="1313"/>
        <end position="1335"/>
    </location>
</feature>
<dbReference type="CDD" id="cd06661">
    <property type="entry name" value="GGCT_like"/>
    <property type="match status" value="1"/>
</dbReference>
<keyword evidence="5" id="KW-0285">Flavoprotein</keyword>
<keyword evidence="9" id="KW-1133">Transmembrane helix</keyword>
<feature type="transmembrane region" description="Helical" evidence="9">
    <location>
        <begin position="1062"/>
        <end position="1083"/>
    </location>
</feature>
<evidence type="ECO:0000313" key="15">
    <source>
        <dbReference type="Proteomes" id="UP000649617"/>
    </source>
</evidence>
<sequence length="1637" mass="176651">MQKSLLISLLIFTANLMISVECQAAGNLSGTYDVGTLTPLQRPEAYGNNLFLTEEEAAVYAQRIQARVAQDAADSDPNRDAPEKGGNVGGYNFFWLDVGTGAASVDGKFRTSIITTPANGRIPAMTPYGAARLKGFLDNWQIIWRSPDPTASKNSGEAWWLEEESGPYDNLEQRPLAERCIIGSRSTAGPPMLPNIYNNHKRIIQTPDHIMILTEMNHDARVIRMNATHRPDNIRTWLGDSIGHWEGETLVIETKNFKQTPALSGADENLRVTEYLSRTDDGGLLYRFEVNNPEIWTQPWGGEYPWAAADGKVYEVACHEGNYALGNIMRGARVLEADARAAQLEPIQPCLSPREHVASNSSDTSDAAWVFGYGSLIWRPGFEYLHAQPAILPGYTRRFWQGSHDHRGVPEQPGRVVTLIPEANARCLGMAYLLPQQTVTATFEQLDHREKNGYSRINSQLHLNDGNRVEGLVYIATEGNFAYLGEAPLHEIARQIIRSRGPSGHNLEYLQELAEALRQLGADDPHVFELAAAFCPGIFLDYEHNMTWHKILYKQGWVAPAWPKEYGGTGWDLMQQYIWTTETSLAGTPSTAPMGLGMCGPMLIGHGTQAQKDYYLPRILSGEDYWCQGYSEPASGSDLASLQLKASSDGDHLVLNGSKIWTTHAHYANRMFILVRTDDTGKPQQGITFLLLDMDLPGISVEPILFASDTHEVNQVFFDNVRVPKANIVGEENQGWTVAKYLLEFERGGGGAARFSVGLQRLRHLAEQTNVAGQKLADDDDFKNKLNETGVKIEALQFTEFRIMAQISKGGSPGPESSIMKTLGADMSQYLSELMVEALGFYASPHQPEAREVGQNTPAVGPASGVAAFPRYFNYRASSIAGGSNEVTLNQTAADLRTDNILNGRALPILLKMATPNAIAFLVQASVSMTEVWYVGQLGTTSLAAMAFVFPGLMLMQMLSGGAVGGAVASSIARAMGSKQIHRAQELIWHALFIAVCAGLFFAASFALLGESLLMAIGAQDAVLDEALAYGYVMFGGCISIWLMSLLSGVFRGLGEMRFPALLMAGGGIVQVILSGTLVLGWFGAPKLGILGAALSVVTVATLNTCIAVNKLSSTTLSIQLTRSAAILKPELFGDIFKVGALASLSPVLTVMSIMIVNGVISRFGDAVVAGYGIGSRLEFLLIPMVFGFGAAMNTMVGMNVGAGNVRRAEHIAFVGGSAAAALTGIIGVTLAVFPEVWVNIFSNDPDTIAAGAQYLHYSGWAFAFQGLGLSLYFASQGAGTVVWPVVANFIRFGIGAGGAALAVLVFDAAVEWVFIYLALGMALYGIDGLAIISLNRPDTLNALSPNMFVELREHVDNIAADTDNIGCVILRGEGRSFSAGNDLKAIQAGERAPSAHFQAETLDAIEQLPQPVIAAVQGHCYTGSLELAISCDLMIAGDSAKFADTHGKWGMSPTWGMSQRLPRRIGLLAAKEMMFSGRVIGGEEAANLGLANRCVPDEELLDAAIEMAQTFLANSWFTLRTDKMLVNGGLQHTLADGLAFERENSPGAGPDMAERLADIPVRHCINASLSKTALHVASLRNVSPFNVGVTLMPYPADLQTNGPAYSARLTSIHKAKPLLIRIAAITPQHPDGFAAG</sequence>
<dbReference type="InterPro" id="IPR046373">
    <property type="entry name" value="Acyl-CoA_Oxase/DH_mid-dom_sf"/>
</dbReference>
<dbReference type="GO" id="GO:0061928">
    <property type="term" value="F:glutathione specific gamma-glutamylcyclotransferase activity"/>
    <property type="evidence" value="ECO:0007669"/>
    <property type="project" value="UniProtKB-EC"/>
</dbReference>
<keyword evidence="6" id="KW-0274">FAD</keyword>
<protein>
    <recommendedName>
        <fullName evidence="4">glutathione-specific gamma-glutamylcyclotransferase</fullName>
        <ecNumber evidence="4">4.3.2.7</ecNumber>
    </recommendedName>
</protein>
<evidence type="ECO:0000256" key="9">
    <source>
        <dbReference type="SAM" id="Phobius"/>
    </source>
</evidence>
<dbReference type="SUPFAM" id="SSF110857">
    <property type="entry name" value="Gamma-glutamyl cyclotransferase-like"/>
    <property type="match status" value="1"/>
</dbReference>
<evidence type="ECO:0000259" key="11">
    <source>
        <dbReference type="Pfam" id="PF00441"/>
    </source>
</evidence>
<feature type="transmembrane region" description="Helical" evidence="9">
    <location>
        <begin position="987"/>
        <end position="1009"/>
    </location>
</feature>
<dbReference type="Gene3D" id="2.40.110.10">
    <property type="entry name" value="Butyryl-CoA Dehydrogenase, subunit A, domain 2"/>
    <property type="match status" value="1"/>
</dbReference>
<feature type="signal peptide" evidence="10">
    <location>
        <begin position="1"/>
        <end position="24"/>
    </location>
</feature>
<dbReference type="InterPro" id="IPR029045">
    <property type="entry name" value="ClpP/crotonase-like_dom_sf"/>
</dbReference>
<evidence type="ECO:0000256" key="7">
    <source>
        <dbReference type="ARBA" id="ARBA00023002"/>
    </source>
</evidence>
<keyword evidence="8" id="KW-0456">Lyase</keyword>
<dbReference type="EC" id="4.3.2.7" evidence="4"/>
<dbReference type="CDD" id="cd13148">
    <property type="entry name" value="MATE_like_3"/>
    <property type="match status" value="1"/>
</dbReference>
<gene>
    <name evidence="14" type="primary">fadE17</name>
    <name evidence="14" type="ORF">SPIL2461_LOCUS133</name>
</gene>
<dbReference type="GO" id="GO:0016627">
    <property type="term" value="F:oxidoreductase activity, acting on the CH-CH group of donors"/>
    <property type="evidence" value="ECO:0007669"/>
    <property type="project" value="InterPro"/>
</dbReference>
<comment type="caution">
    <text evidence="14">The sequence shown here is derived from an EMBL/GenBank/DDBJ whole genome shotgun (WGS) entry which is preliminary data.</text>
</comment>
<comment type="cofactor">
    <cofactor evidence="1">
        <name>FAD</name>
        <dbReference type="ChEBI" id="CHEBI:57692"/>
    </cofactor>
</comment>
<dbReference type="PANTHER" id="PTHR43292">
    <property type="entry name" value="ACYL-COA DEHYDROGENASE"/>
    <property type="match status" value="1"/>
</dbReference>
<comment type="similarity">
    <text evidence="2">Belongs to the acyl-CoA dehydrogenase family.</text>
</comment>
<keyword evidence="7" id="KW-0560">Oxidoreductase</keyword>
<evidence type="ECO:0000256" key="3">
    <source>
        <dbReference type="ARBA" id="ARBA00010199"/>
    </source>
</evidence>
<evidence type="ECO:0000256" key="1">
    <source>
        <dbReference type="ARBA" id="ARBA00001974"/>
    </source>
</evidence>
<dbReference type="SUPFAM" id="SSF52096">
    <property type="entry name" value="ClpP/crotonase"/>
    <property type="match status" value="1"/>
</dbReference>
<evidence type="ECO:0000313" key="14">
    <source>
        <dbReference type="EMBL" id="CAE7149469.1"/>
    </source>
</evidence>
<dbReference type="Pfam" id="PF02771">
    <property type="entry name" value="Acyl-CoA_dh_N"/>
    <property type="match status" value="1"/>
</dbReference>
<dbReference type="InterPro" id="IPR013024">
    <property type="entry name" value="GGCT-like"/>
</dbReference>
<dbReference type="Pfam" id="PF00378">
    <property type="entry name" value="ECH_1"/>
    <property type="match status" value="1"/>
</dbReference>
<feature type="transmembrane region" description="Helical" evidence="9">
    <location>
        <begin position="1139"/>
        <end position="1161"/>
    </location>
</feature>
<dbReference type="GO" id="GO:0005886">
    <property type="term" value="C:plasma membrane"/>
    <property type="evidence" value="ECO:0007669"/>
    <property type="project" value="TreeGrafter"/>
</dbReference>
<dbReference type="Pfam" id="PF00441">
    <property type="entry name" value="Acyl-CoA_dh_1"/>
    <property type="match status" value="1"/>
</dbReference>
<comment type="similarity">
    <text evidence="3">Belongs to the multi antimicrobial extrusion (MATE) (TC 2.A.66.1) family.</text>
</comment>
<dbReference type="Gene3D" id="1.10.540.10">
    <property type="entry name" value="Acyl-CoA dehydrogenase/oxidase, N-terminal domain"/>
    <property type="match status" value="1"/>
</dbReference>
<dbReference type="InterPro" id="IPR036568">
    <property type="entry name" value="GGCT-like_sf"/>
</dbReference>
<feature type="chain" id="PRO_5032944419" description="glutathione-specific gamma-glutamylcyclotransferase" evidence="10">
    <location>
        <begin position="25"/>
        <end position="1637"/>
    </location>
</feature>
<dbReference type="InterPro" id="IPR006840">
    <property type="entry name" value="ChaC"/>
</dbReference>
<evidence type="ECO:0000256" key="8">
    <source>
        <dbReference type="ARBA" id="ARBA00023239"/>
    </source>
</evidence>
<evidence type="ECO:0000256" key="2">
    <source>
        <dbReference type="ARBA" id="ARBA00009347"/>
    </source>
</evidence>
<dbReference type="Proteomes" id="UP000649617">
    <property type="component" value="Unassembled WGS sequence"/>
</dbReference>
<accession>A0A812IT21</accession>
<dbReference type="InterPro" id="IPR037069">
    <property type="entry name" value="AcylCoA_DH/ox_N_sf"/>
</dbReference>
<dbReference type="Pfam" id="PF04752">
    <property type="entry name" value="ChaC"/>
    <property type="match status" value="1"/>
</dbReference>
<proteinExistence type="inferred from homology"/>
<reference evidence="14" key="1">
    <citation type="submission" date="2021-02" db="EMBL/GenBank/DDBJ databases">
        <authorList>
            <person name="Dougan E. K."/>
            <person name="Rhodes N."/>
            <person name="Thang M."/>
            <person name="Chan C."/>
        </authorList>
    </citation>
    <scope>NUCLEOTIDE SEQUENCE</scope>
</reference>
<evidence type="ECO:0000256" key="4">
    <source>
        <dbReference type="ARBA" id="ARBA00012344"/>
    </source>
</evidence>
<dbReference type="OrthoDB" id="1933483at2759"/>
<dbReference type="Gene3D" id="3.10.490.10">
    <property type="entry name" value="Gamma-glutamyl cyclotransferase-like"/>
    <property type="match status" value="1"/>
</dbReference>
<dbReference type="InterPro" id="IPR009100">
    <property type="entry name" value="AcylCoA_DH/oxidase_NM_dom_sf"/>
</dbReference>
<keyword evidence="15" id="KW-1185">Reference proteome</keyword>
<evidence type="ECO:0000256" key="10">
    <source>
        <dbReference type="SAM" id="SignalP"/>
    </source>
</evidence>
<feature type="domain" description="Acyl-CoA dehydrogenase/oxidase C-terminal" evidence="11">
    <location>
        <begin position="733"/>
        <end position="894"/>
    </location>
</feature>
<dbReference type="InterPro" id="IPR013786">
    <property type="entry name" value="AcylCoA_DH/ox_N"/>
</dbReference>
<dbReference type="SUPFAM" id="SSF47203">
    <property type="entry name" value="Acyl-CoA dehydrogenase C-terminal domain-like"/>
    <property type="match status" value="1"/>
</dbReference>
<dbReference type="GO" id="GO:0050660">
    <property type="term" value="F:flavin adenine dinucleotide binding"/>
    <property type="evidence" value="ECO:0007669"/>
    <property type="project" value="InterPro"/>
</dbReference>
<feature type="domain" description="Acyl-CoA dehydrogenase/oxidase N-terminal" evidence="13">
    <location>
        <begin position="548"/>
        <end position="623"/>
    </location>
</feature>
<keyword evidence="9" id="KW-0812">Transmembrane</keyword>
<feature type="transmembrane region" description="Helical" evidence="9">
    <location>
        <begin position="1089"/>
        <end position="1109"/>
    </location>
</feature>
<dbReference type="InterPro" id="IPR052161">
    <property type="entry name" value="Mycobact_Acyl-CoA_DH"/>
</dbReference>
<dbReference type="PANTHER" id="PTHR43292:SF3">
    <property type="entry name" value="ACYL-COA DEHYDROGENASE FADE29"/>
    <property type="match status" value="1"/>
</dbReference>
<dbReference type="CDD" id="cd06558">
    <property type="entry name" value="crotonase-like"/>
    <property type="match status" value="1"/>
</dbReference>
<dbReference type="InterPro" id="IPR001753">
    <property type="entry name" value="Enoyl-CoA_hydra/iso"/>
</dbReference>
<dbReference type="Pfam" id="PF02770">
    <property type="entry name" value="Acyl-CoA_dh_M"/>
    <property type="match status" value="1"/>
</dbReference>
<dbReference type="Gene3D" id="3.90.226.10">
    <property type="entry name" value="2-enoyl-CoA Hydratase, Chain A, domain 1"/>
    <property type="match status" value="1"/>
</dbReference>
<dbReference type="SUPFAM" id="SSF56645">
    <property type="entry name" value="Acyl-CoA dehydrogenase NM domain-like"/>
    <property type="match status" value="1"/>
</dbReference>
<organism evidence="14 15">
    <name type="scientific">Symbiodinium pilosum</name>
    <name type="common">Dinoflagellate</name>
    <dbReference type="NCBI Taxonomy" id="2952"/>
    <lineage>
        <taxon>Eukaryota</taxon>
        <taxon>Sar</taxon>
        <taxon>Alveolata</taxon>
        <taxon>Dinophyceae</taxon>
        <taxon>Suessiales</taxon>
        <taxon>Symbiodiniaceae</taxon>
        <taxon>Symbiodinium</taxon>
    </lineage>
</organism>
<keyword evidence="10" id="KW-0732">Signal</keyword>
<dbReference type="GO" id="GO:0015297">
    <property type="term" value="F:antiporter activity"/>
    <property type="evidence" value="ECO:0007669"/>
    <property type="project" value="InterPro"/>
</dbReference>
<evidence type="ECO:0000259" key="12">
    <source>
        <dbReference type="Pfam" id="PF02770"/>
    </source>
</evidence>
<dbReference type="GO" id="GO:0042910">
    <property type="term" value="F:xenobiotic transmembrane transporter activity"/>
    <property type="evidence" value="ECO:0007669"/>
    <property type="project" value="InterPro"/>
</dbReference>
<keyword evidence="9" id="KW-0472">Membrane</keyword>
<feature type="domain" description="Acyl-CoA oxidase/dehydrogenase middle" evidence="12">
    <location>
        <begin position="627"/>
        <end position="721"/>
    </location>
</feature>
<dbReference type="InterPro" id="IPR009075">
    <property type="entry name" value="AcylCo_DH/oxidase_C"/>
</dbReference>
<dbReference type="Pfam" id="PF01554">
    <property type="entry name" value="MatE"/>
    <property type="match status" value="2"/>
</dbReference>
<dbReference type="Gene3D" id="1.20.140.10">
    <property type="entry name" value="Butyryl-CoA Dehydrogenase, subunit A, domain 3"/>
    <property type="match status" value="1"/>
</dbReference>
<dbReference type="InterPro" id="IPR006091">
    <property type="entry name" value="Acyl-CoA_Oxase/DH_mid-dom"/>
</dbReference>
<dbReference type="GO" id="GO:0006751">
    <property type="term" value="P:glutathione catabolic process"/>
    <property type="evidence" value="ECO:0007669"/>
    <property type="project" value="InterPro"/>
</dbReference>